<dbReference type="Proteomes" id="UP001497444">
    <property type="component" value="Chromosome 12"/>
</dbReference>
<proteinExistence type="predicted"/>
<organism evidence="2 3">
    <name type="scientific">Sphagnum jensenii</name>
    <dbReference type="NCBI Taxonomy" id="128206"/>
    <lineage>
        <taxon>Eukaryota</taxon>
        <taxon>Viridiplantae</taxon>
        <taxon>Streptophyta</taxon>
        <taxon>Embryophyta</taxon>
        <taxon>Bryophyta</taxon>
        <taxon>Sphagnophytina</taxon>
        <taxon>Sphagnopsida</taxon>
        <taxon>Sphagnales</taxon>
        <taxon>Sphagnaceae</taxon>
        <taxon>Sphagnum</taxon>
    </lineage>
</organism>
<evidence type="ECO:0000313" key="3">
    <source>
        <dbReference type="Proteomes" id="UP001497444"/>
    </source>
</evidence>
<accession>A0ABP0VYD1</accession>
<evidence type="ECO:0000256" key="1">
    <source>
        <dbReference type="SAM" id="MobiDB-lite"/>
    </source>
</evidence>
<reference evidence="2" key="1">
    <citation type="submission" date="2024-02" db="EMBL/GenBank/DDBJ databases">
        <authorList>
            <consortium name="ELIXIR-Norway"/>
            <consortium name="Elixir Norway"/>
        </authorList>
    </citation>
    <scope>NUCLEOTIDE SEQUENCE</scope>
</reference>
<gene>
    <name evidence="2" type="ORF">CSSPJE1EN1_LOCUS4996</name>
</gene>
<sequence>MKKKKKKFSEREGSAAQQQQQQQQKTRVEGKKKKKMQQPFSLTGVSSPAALDKARPINVQLMIHHITDALSACKRPLH</sequence>
<feature type="region of interest" description="Disordered" evidence="1">
    <location>
        <begin position="1"/>
        <end position="47"/>
    </location>
</feature>
<keyword evidence="3" id="KW-1185">Reference proteome</keyword>
<dbReference type="EMBL" id="OZ020107">
    <property type="protein sequence ID" value="CAK9259518.1"/>
    <property type="molecule type" value="Genomic_DNA"/>
</dbReference>
<protein>
    <submittedName>
        <fullName evidence="2">Uncharacterized protein</fullName>
    </submittedName>
</protein>
<name>A0ABP0VYD1_9BRYO</name>
<evidence type="ECO:0000313" key="2">
    <source>
        <dbReference type="EMBL" id="CAK9259518.1"/>
    </source>
</evidence>